<dbReference type="EMBL" id="SRMB01000001">
    <property type="protein sequence ID" value="TGE27908.1"/>
    <property type="molecule type" value="Genomic_DNA"/>
</dbReference>
<gene>
    <name evidence="1" type="ORF">E5K02_00130</name>
</gene>
<proteinExistence type="predicted"/>
<keyword evidence="2" id="KW-1185">Reference proteome</keyword>
<sequence>MQGTNKENWSSAEGGFCISLGFPEKVAADITRLNANLQPVQQQLYEEYYGTLYNAYGRGLLGS</sequence>
<dbReference type="OrthoDB" id="9966171at2"/>
<accession>A0A4Z0QCU7</accession>
<name>A0A4Z0QCU7_9BACT</name>
<organism evidence="1 2">
    <name type="scientific">Hymenobacter metallicola</name>
    <dbReference type="NCBI Taxonomy" id="2563114"/>
    <lineage>
        <taxon>Bacteria</taxon>
        <taxon>Pseudomonadati</taxon>
        <taxon>Bacteroidota</taxon>
        <taxon>Cytophagia</taxon>
        <taxon>Cytophagales</taxon>
        <taxon>Hymenobacteraceae</taxon>
        <taxon>Hymenobacter</taxon>
    </lineage>
</organism>
<dbReference type="Proteomes" id="UP000298471">
    <property type="component" value="Unassembled WGS sequence"/>
</dbReference>
<evidence type="ECO:0000313" key="2">
    <source>
        <dbReference type="Proteomes" id="UP000298471"/>
    </source>
</evidence>
<reference evidence="1 2" key="1">
    <citation type="submission" date="2019-04" db="EMBL/GenBank/DDBJ databases">
        <authorList>
            <person name="Feng G."/>
            <person name="Zhang J."/>
            <person name="Zhu H."/>
        </authorList>
    </citation>
    <scope>NUCLEOTIDE SEQUENCE [LARGE SCALE GENOMIC DNA]</scope>
    <source>
        <strain evidence="1 2">9PBR-1</strain>
    </source>
</reference>
<dbReference type="RefSeq" id="WP_135391282.1">
    <property type="nucleotide sequence ID" value="NZ_SRMB01000001.1"/>
</dbReference>
<evidence type="ECO:0000313" key="1">
    <source>
        <dbReference type="EMBL" id="TGE27908.1"/>
    </source>
</evidence>
<protein>
    <submittedName>
        <fullName evidence="1">Uncharacterized protein</fullName>
    </submittedName>
</protein>
<dbReference type="AlphaFoldDB" id="A0A4Z0QCU7"/>
<comment type="caution">
    <text evidence="1">The sequence shown here is derived from an EMBL/GenBank/DDBJ whole genome shotgun (WGS) entry which is preliminary data.</text>
</comment>